<organism evidence="1 2">
    <name type="scientific">Vaccinium darrowii</name>
    <dbReference type="NCBI Taxonomy" id="229202"/>
    <lineage>
        <taxon>Eukaryota</taxon>
        <taxon>Viridiplantae</taxon>
        <taxon>Streptophyta</taxon>
        <taxon>Embryophyta</taxon>
        <taxon>Tracheophyta</taxon>
        <taxon>Spermatophyta</taxon>
        <taxon>Magnoliopsida</taxon>
        <taxon>eudicotyledons</taxon>
        <taxon>Gunneridae</taxon>
        <taxon>Pentapetalae</taxon>
        <taxon>asterids</taxon>
        <taxon>Ericales</taxon>
        <taxon>Ericaceae</taxon>
        <taxon>Vaccinioideae</taxon>
        <taxon>Vaccinieae</taxon>
        <taxon>Vaccinium</taxon>
    </lineage>
</organism>
<evidence type="ECO:0000313" key="2">
    <source>
        <dbReference type="Proteomes" id="UP000828048"/>
    </source>
</evidence>
<dbReference type="EMBL" id="CM037162">
    <property type="protein sequence ID" value="KAH7863024.1"/>
    <property type="molecule type" value="Genomic_DNA"/>
</dbReference>
<proteinExistence type="predicted"/>
<gene>
    <name evidence="1" type="ORF">Vadar_012322</name>
</gene>
<evidence type="ECO:0000313" key="1">
    <source>
        <dbReference type="EMBL" id="KAH7863024.1"/>
    </source>
</evidence>
<keyword evidence="2" id="KW-1185">Reference proteome</keyword>
<sequence>MFESPSSLAVHGFDTSSPSQPEIGNNPSENSSENDGNELAENENAPDKDDNAKLRSVYWKHYDRVQINGVYKAICMYCCIKISGNTNNRTLHSIQHYNQKHKKREESMRQQVLTNNFNKDHTPQGPPLPSYSYDQDTARKELASAIIMHEYLLSIVDHVGFKRPREVWSGPAGLG</sequence>
<protein>
    <submittedName>
        <fullName evidence="1">Uncharacterized protein</fullName>
    </submittedName>
</protein>
<name>A0ACB7ZB16_9ERIC</name>
<reference evidence="1 2" key="1">
    <citation type="journal article" date="2021" name="Hortic Res">
        <title>High-quality reference genome and annotation aids understanding of berry development for evergreen blueberry (Vaccinium darrowii).</title>
        <authorList>
            <person name="Yu J."/>
            <person name="Hulse-Kemp A.M."/>
            <person name="Babiker E."/>
            <person name="Staton M."/>
        </authorList>
    </citation>
    <scope>NUCLEOTIDE SEQUENCE [LARGE SCALE GENOMIC DNA]</scope>
    <source>
        <strain evidence="2">cv. NJ 8807/NJ 8810</strain>
        <tissue evidence="1">Young leaf</tissue>
    </source>
</reference>
<accession>A0ACB7ZB16</accession>
<comment type="caution">
    <text evidence="1">The sequence shown here is derived from an EMBL/GenBank/DDBJ whole genome shotgun (WGS) entry which is preliminary data.</text>
</comment>
<dbReference type="Proteomes" id="UP000828048">
    <property type="component" value="Chromosome 12"/>
</dbReference>